<comment type="caution">
    <text evidence="10">The sequence shown here is derived from an EMBL/GenBank/DDBJ whole genome shotgun (WGS) entry which is preliminary data.</text>
</comment>
<keyword evidence="6" id="KW-0862">Zinc</keyword>
<accession>A0ABV2SAT1</accession>
<comment type="catalytic activity">
    <reaction evidence="9">
        <text>N-acetyl-D-glucosamine + ATP = N-acetyl-D-glucosamine 6-phosphate + ADP + H(+)</text>
        <dbReference type="Rhea" id="RHEA:17417"/>
        <dbReference type="ChEBI" id="CHEBI:15378"/>
        <dbReference type="ChEBI" id="CHEBI:30616"/>
        <dbReference type="ChEBI" id="CHEBI:57513"/>
        <dbReference type="ChEBI" id="CHEBI:456216"/>
        <dbReference type="ChEBI" id="CHEBI:506227"/>
        <dbReference type="EC" id="2.7.1.59"/>
    </reaction>
</comment>
<evidence type="ECO:0000313" key="11">
    <source>
        <dbReference type="Proteomes" id="UP001549366"/>
    </source>
</evidence>
<dbReference type="SUPFAM" id="SSF53067">
    <property type="entry name" value="Actin-like ATPase domain"/>
    <property type="match status" value="1"/>
</dbReference>
<keyword evidence="7" id="KW-0067">ATP-binding</keyword>
<evidence type="ECO:0000256" key="9">
    <source>
        <dbReference type="ARBA" id="ARBA00049065"/>
    </source>
</evidence>
<dbReference type="PROSITE" id="PS01125">
    <property type="entry name" value="ROK"/>
    <property type="match status" value="1"/>
</dbReference>
<keyword evidence="3" id="KW-0479">Metal-binding</keyword>
<dbReference type="Pfam" id="PF00480">
    <property type="entry name" value="ROK"/>
    <property type="match status" value="1"/>
</dbReference>
<proteinExistence type="predicted"/>
<evidence type="ECO:0000256" key="5">
    <source>
        <dbReference type="ARBA" id="ARBA00022777"/>
    </source>
</evidence>
<organism evidence="10 11">
    <name type="scientific">Endozoicomonas lisbonensis</name>
    <dbReference type="NCBI Taxonomy" id="3120522"/>
    <lineage>
        <taxon>Bacteria</taxon>
        <taxon>Pseudomonadati</taxon>
        <taxon>Pseudomonadota</taxon>
        <taxon>Gammaproteobacteria</taxon>
        <taxon>Oceanospirillales</taxon>
        <taxon>Endozoicomonadaceae</taxon>
        <taxon>Endozoicomonas</taxon>
    </lineage>
</organism>
<protein>
    <recommendedName>
        <fullName evidence="1">N-acetylglucosamine kinase</fullName>
        <ecNumber evidence="1">2.7.1.59</ecNumber>
    </recommendedName>
</protein>
<evidence type="ECO:0000256" key="7">
    <source>
        <dbReference type="ARBA" id="ARBA00022840"/>
    </source>
</evidence>
<dbReference type="RefSeq" id="WP_354011656.1">
    <property type="nucleotide sequence ID" value="NZ_JBEWTA010000003.1"/>
</dbReference>
<keyword evidence="11" id="KW-1185">Reference proteome</keyword>
<dbReference type="InterPro" id="IPR043129">
    <property type="entry name" value="ATPase_NBD"/>
</dbReference>
<keyword evidence="4" id="KW-0547">Nucleotide-binding</keyword>
<dbReference type="InterPro" id="IPR049874">
    <property type="entry name" value="ROK_cs"/>
</dbReference>
<keyword evidence="2 10" id="KW-0808">Transferase</keyword>
<evidence type="ECO:0000256" key="8">
    <source>
        <dbReference type="ARBA" id="ARBA00023277"/>
    </source>
</evidence>
<dbReference type="EC" id="2.7.1.59" evidence="1"/>
<dbReference type="CDD" id="cd24057">
    <property type="entry name" value="ASKHA_NBD_ROK_NAGK"/>
    <property type="match status" value="1"/>
</dbReference>
<dbReference type="InterPro" id="IPR000600">
    <property type="entry name" value="ROK"/>
</dbReference>
<evidence type="ECO:0000256" key="3">
    <source>
        <dbReference type="ARBA" id="ARBA00022723"/>
    </source>
</evidence>
<evidence type="ECO:0000256" key="4">
    <source>
        <dbReference type="ARBA" id="ARBA00022741"/>
    </source>
</evidence>
<dbReference type="PANTHER" id="PTHR18964">
    <property type="entry name" value="ROK (REPRESSOR, ORF, KINASE) FAMILY"/>
    <property type="match status" value="1"/>
</dbReference>
<dbReference type="GO" id="GO:0045127">
    <property type="term" value="F:N-acetylglucosamine kinase activity"/>
    <property type="evidence" value="ECO:0007669"/>
    <property type="project" value="UniProtKB-EC"/>
</dbReference>
<keyword evidence="5 10" id="KW-0418">Kinase</keyword>
<keyword evidence="8" id="KW-0119">Carbohydrate metabolism</keyword>
<evidence type="ECO:0000313" key="10">
    <source>
        <dbReference type="EMBL" id="MET4754854.1"/>
    </source>
</evidence>
<dbReference type="Gene3D" id="3.30.420.40">
    <property type="match status" value="2"/>
</dbReference>
<reference evidence="10 11" key="1">
    <citation type="submission" date="2024-06" db="EMBL/GenBank/DDBJ databases">
        <title>Genomic Encyclopedia of Type Strains, Phase V (KMG-V): Genome sequencing to study the core and pangenomes of soil and plant-associated prokaryotes.</title>
        <authorList>
            <person name="Whitman W."/>
        </authorList>
    </citation>
    <scope>NUCLEOTIDE SEQUENCE [LARGE SCALE GENOMIC DNA]</scope>
    <source>
        <strain evidence="10 11">NE40</strain>
    </source>
</reference>
<name>A0ABV2SAT1_9GAMM</name>
<gene>
    <name evidence="10" type="ORF">V5J35_000046</name>
</gene>
<dbReference type="PANTHER" id="PTHR18964:SF162">
    <property type="entry name" value="N-ACETYL-D-GLUCOSAMINE KINASE"/>
    <property type="match status" value="1"/>
</dbReference>
<evidence type="ECO:0000256" key="1">
    <source>
        <dbReference type="ARBA" id="ARBA00012122"/>
    </source>
</evidence>
<dbReference type="Proteomes" id="UP001549366">
    <property type="component" value="Unassembled WGS sequence"/>
</dbReference>
<evidence type="ECO:0000256" key="2">
    <source>
        <dbReference type="ARBA" id="ARBA00022679"/>
    </source>
</evidence>
<evidence type="ECO:0000256" key="6">
    <source>
        <dbReference type="ARBA" id="ARBA00022833"/>
    </source>
</evidence>
<dbReference type="EMBL" id="JBEWTB010000001">
    <property type="protein sequence ID" value="MET4754854.1"/>
    <property type="molecule type" value="Genomic_DNA"/>
</dbReference>
<sequence>MHYGLDAGGTKIELAVFNSQFEQVKSLRVATPAKHYKQFLRTIKEMVLEADNELSVRGTVGIGLPGVCDIRNQTYLSSNVPCLTGHRLHDDLTTILDRPVAIENDCKCFALSEAVDGSGKDYERVFGAILGTGVGGGLSIGGQLYTGLNHIAGEWGHMALTAPLQKKYNLPVRTCACGLSGCCEHYISGTGLSQLHLHLTEEAVTAQEIVARMEEGCAIAVNTFEVFLDLLAAAMANLVMTYDPDAIVLGGGLSNVNAIYQKLPRILKRHLFRTIVPPVILPPDYGDASGVRGAARLGMALA</sequence>